<comment type="caution">
    <text evidence="11">The sequence shown here is derived from an EMBL/GenBank/DDBJ whole genome shotgun (WGS) entry which is preliminary data.</text>
</comment>
<dbReference type="InterPro" id="IPR005259">
    <property type="entry name" value="PriA"/>
</dbReference>
<organism evidence="11 12">
    <name type="scientific">Goekera deserti</name>
    <dbReference type="NCBI Taxonomy" id="2497753"/>
    <lineage>
        <taxon>Bacteria</taxon>
        <taxon>Bacillati</taxon>
        <taxon>Actinomycetota</taxon>
        <taxon>Actinomycetes</taxon>
        <taxon>Geodermatophilales</taxon>
        <taxon>Geodermatophilaceae</taxon>
        <taxon>Goekera</taxon>
    </lineage>
</organism>
<keyword evidence="5 8" id="KW-0862">Zinc</keyword>
<evidence type="ECO:0000256" key="4">
    <source>
        <dbReference type="ARBA" id="ARBA00022741"/>
    </source>
</evidence>
<dbReference type="GO" id="GO:0006302">
    <property type="term" value="P:double-strand break repair"/>
    <property type="evidence" value="ECO:0007669"/>
    <property type="project" value="InterPro"/>
</dbReference>
<evidence type="ECO:0000259" key="10">
    <source>
        <dbReference type="Pfam" id="PF17764"/>
    </source>
</evidence>
<dbReference type="InterPro" id="IPR041222">
    <property type="entry name" value="PriA_3primeBD"/>
</dbReference>
<evidence type="ECO:0000256" key="6">
    <source>
        <dbReference type="ARBA" id="ARBA00022840"/>
    </source>
</evidence>
<evidence type="ECO:0000256" key="7">
    <source>
        <dbReference type="ARBA" id="ARBA00023125"/>
    </source>
</evidence>
<dbReference type="Pfam" id="PF17764">
    <property type="entry name" value="PriA_3primeBD"/>
    <property type="match status" value="1"/>
</dbReference>
<feature type="binding site" evidence="8">
    <location>
        <position position="414"/>
    </location>
    <ligand>
        <name>Zn(2+)</name>
        <dbReference type="ChEBI" id="CHEBI:29105"/>
        <label>1</label>
    </ligand>
</feature>
<dbReference type="GO" id="GO:1990077">
    <property type="term" value="C:primosome complex"/>
    <property type="evidence" value="ECO:0007669"/>
    <property type="project" value="UniProtKB-UniRule"/>
</dbReference>
<evidence type="ECO:0000256" key="5">
    <source>
        <dbReference type="ARBA" id="ARBA00022833"/>
    </source>
</evidence>
<comment type="caution">
    <text evidence="8">As this protein does not have any detectable helicase domains, it probably does not have helicase activity.</text>
</comment>
<feature type="binding site" evidence="8">
    <location>
        <position position="370"/>
    </location>
    <ligand>
        <name>Zn(2+)</name>
        <dbReference type="ChEBI" id="CHEBI:29105"/>
        <label>1</label>
    </ligand>
</feature>
<dbReference type="HAMAP" id="MF_00983">
    <property type="entry name" value="PriA"/>
    <property type="match status" value="1"/>
</dbReference>
<name>A0A7K3WAB8_9ACTN</name>
<dbReference type="PANTHER" id="PTHR30580:SF0">
    <property type="entry name" value="PRIMOSOMAL PROTEIN N"/>
    <property type="match status" value="1"/>
</dbReference>
<evidence type="ECO:0000256" key="2">
    <source>
        <dbReference type="ARBA" id="ARBA00022705"/>
    </source>
</evidence>
<accession>A0A7K3WAB8</accession>
<keyword evidence="2 8" id="KW-0235">DNA replication</keyword>
<protein>
    <recommendedName>
        <fullName evidence="8">Probable replication restart protein PriA</fullName>
    </recommendedName>
    <alternativeName>
        <fullName evidence="8">Putative ATP-dependent DNA helicase PriA</fullName>
    </alternativeName>
</protein>
<comment type="similarity">
    <text evidence="8">Belongs to the helicase family. PriA subfamily.</text>
</comment>
<evidence type="ECO:0000313" key="11">
    <source>
        <dbReference type="EMBL" id="NEL53284.1"/>
    </source>
</evidence>
<dbReference type="GO" id="GO:0005524">
    <property type="term" value="F:ATP binding"/>
    <property type="evidence" value="ECO:0007669"/>
    <property type="project" value="UniProtKB-UniRule"/>
</dbReference>
<feature type="binding site" evidence="8">
    <location>
        <position position="399"/>
    </location>
    <ligand>
        <name>Zn(2+)</name>
        <dbReference type="ChEBI" id="CHEBI:29105"/>
        <label>2</label>
    </ligand>
</feature>
<dbReference type="GO" id="GO:0043138">
    <property type="term" value="F:3'-5' DNA helicase activity"/>
    <property type="evidence" value="ECO:0007669"/>
    <property type="project" value="TreeGrafter"/>
</dbReference>
<feature type="domain" description="Primosomal protein N' 3' DNA-binding" evidence="10">
    <location>
        <begin position="3"/>
        <end position="97"/>
    </location>
</feature>
<comment type="subunit">
    <text evidence="8">Component of the replication restart primosome.</text>
</comment>
<keyword evidence="7 8" id="KW-0238">DNA-binding</keyword>
<feature type="binding site" evidence="8">
    <location>
        <position position="411"/>
    </location>
    <ligand>
        <name>Zn(2+)</name>
        <dbReference type="ChEBI" id="CHEBI:29105"/>
        <label>1</label>
    </ligand>
</feature>
<keyword evidence="6 8" id="KW-0067">ATP-binding</keyword>
<evidence type="ECO:0000256" key="8">
    <source>
        <dbReference type="HAMAP-Rule" id="MF_00983"/>
    </source>
</evidence>
<dbReference type="InterPro" id="IPR027417">
    <property type="entry name" value="P-loop_NTPase"/>
</dbReference>
<keyword evidence="4 8" id="KW-0547">Nucleotide-binding</keyword>
<dbReference type="GO" id="GO:0006270">
    <property type="term" value="P:DNA replication initiation"/>
    <property type="evidence" value="ECO:0007669"/>
    <property type="project" value="TreeGrafter"/>
</dbReference>
<dbReference type="GO" id="GO:0006269">
    <property type="term" value="P:DNA replication, synthesis of primer"/>
    <property type="evidence" value="ECO:0007669"/>
    <property type="project" value="UniProtKB-KW"/>
</dbReference>
<keyword evidence="3 8" id="KW-0479">Metal-binding</keyword>
<dbReference type="Gene3D" id="3.40.1440.60">
    <property type="entry name" value="PriA, 3(prime) DNA-binding domain"/>
    <property type="match status" value="1"/>
</dbReference>
<feature type="binding site" evidence="8">
    <location>
        <position position="402"/>
    </location>
    <ligand>
        <name>Zn(2+)</name>
        <dbReference type="ChEBI" id="CHEBI:29105"/>
        <label>2</label>
    </ligand>
</feature>
<feature type="binding site" evidence="8">
    <location>
        <position position="367"/>
    </location>
    <ligand>
        <name>Zn(2+)</name>
        <dbReference type="ChEBI" id="CHEBI:29105"/>
        <label>1</label>
    </ligand>
</feature>
<evidence type="ECO:0000256" key="3">
    <source>
        <dbReference type="ARBA" id="ARBA00022723"/>
    </source>
</evidence>
<proteinExistence type="inferred from homology"/>
<dbReference type="AlphaFoldDB" id="A0A7K3WAB8"/>
<feature type="binding site" evidence="8">
    <location>
        <position position="379"/>
    </location>
    <ligand>
        <name>Zn(2+)</name>
        <dbReference type="ChEBI" id="CHEBI:29105"/>
        <label>2</label>
    </ligand>
</feature>
<feature type="region of interest" description="Disordered" evidence="9">
    <location>
        <begin position="100"/>
        <end position="121"/>
    </location>
</feature>
<dbReference type="InterPro" id="IPR042115">
    <property type="entry name" value="PriA_3primeBD_sf"/>
</dbReference>
<dbReference type="GO" id="GO:0008270">
    <property type="term" value="F:zinc ion binding"/>
    <property type="evidence" value="ECO:0007669"/>
    <property type="project" value="UniProtKB-UniRule"/>
</dbReference>
<evidence type="ECO:0000256" key="9">
    <source>
        <dbReference type="SAM" id="MobiDB-lite"/>
    </source>
</evidence>
<dbReference type="PANTHER" id="PTHR30580">
    <property type="entry name" value="PRIMOSOMAL PROTEIN N"/>
    <property type="match status" value="1"/>
</dbReference>
<evidence type="ECO:0000313" key="12">
    <source>
        <dbReference type="Proteomes" id="UP000470470"/>
    </source>
</evidence>
<dbReference type="EMBL" id="JAAGWK010000009">
    <property type="protein sequence ID" value="NEL53284.1"/>
    <property type="molecule type" value="Genomic_DNA"/>
</dbReference>
<comment type="function">
    <text evidence="8">Initiates the restart of stalled replication forks, which reloads the replicative helicase on sites other than the origin of replication. Recognizes and binds to abandoned replication forks and remodels them to uncover a helicase loading site. Promotes assembly of the primosome at these replication forks.</text>
</comment>
<keyword evidence="12" id="KW-1185">Reference proteome</keyword>
<evidence type="ECO:0000256" key="1">
    <source>
        <dbReference type="ARBA" id="ARBA00022515"/>
    </source>
</evidence>
<comment type="cofactor">
    <cofactor evidence="8">
        <name>Zn(2+)</name>
        <dbReference type="ChEBI" id="CHEBI:29105"/>
    </cofactor>
    <text evidence="8">Binds 2 zinc ions per subunit.</text>
</comment>
<dbReference type="GO" id="GO:0006310">
    <property type="term" value="P:DNA recombination"/>
    <property type="evidence" value="ECO:0007669"/>
    <property type="project" value="InterPro"/>
</dbReference>
<sequence>MDVPLAHLDRPFDYAVPDAMAEDVRAGCRVRVRFSGQLVDGVVLELADSTTHTGKLAPLAKLVSGEPVLTPEVARLARSVADRYAGAMTDVLRLALPPRRAAAEKREAPPRPAAPAAPDPAGFARYPTGPALLGAVAGGLPARAVWTALPGEDWPARLAELCQAALSGGRGALVVVPDGRDLDRLEAAAKARLPAGSYVVLRADAAPDTRYRRFLDAARGSAQVVLGTRAASFAPVADLGLVAIWDDGDDLHAEPRAPYPHARDVLVHRAHLAGCAAVVAATARTAEAALLIESGWAHELVAERVVLRAVAPRVQALGEDSELARDPAARTARLPSLAYRVAREALAAGAPVLVQVPRSGYAPGLSCERCRAPARCRHCAGPLGIAAPAGPGGQRVAACRWCARPAAAFDCPHCHATRLRASVVGASRTAEELGRAFPGAAVSVSGRASGVLATVPPGPALVVATPGAEPVAEGGYGAALLLDSWALLGRADLRAAEETMRRWVNAAALVRPASAGGQVVVAADAGHPVVQALVRWDPATVAARELEDRRELGFPPVTRIASLTATPAALADFLEAARLPASADLLGPVPEPRRPADGPDPVHRERYLVRVPRAEGVALARALAEVQGVRSARKVAEHVRVQLDPHEM</sequence>
<dbReference type="GO" id="GO:0003677">
    <property type="term" value="F:DNA binding"/>
    <property type="evidence" value="ECO:0007669"/>
    <property type="project" value="UniProtKB-UniRule"/>
</dbReference>
<dbReference type="Proteomes" id="UP000470470">
    <property type="component" value="Unassembled WGS sequence"/>
</dbReference>
<gene>
    <name evidence="8" type="primary">priA</name>
    <name evidence="11" type="ORF">G1H19_04555</name>
</gene>
<reference evidence="11 12" key="1">
    <citation type="submission" date="2020-02" db="EMBL/GenBank/DDBJ databases">
        <title>The whole genome sequence of CPCC 205119.</title>
        <authorList>
            <person name="Jiang Z."/>
        </authorList>
    </citation>
    <scope>NUCLEOTIDE SEQUENCE [LARGE SCALE GENOMIC DNA]</scope>
    <source>
        <strain evidence="11 12">CPCC 205119</strain>
    </source>
</reference>
<keyword evidence="1 8" id="KW-0639">Primosome</keyword>
<feature type="binding site" evidence="8">
    <location>
        <position position="376"/>
    </location>
    <ligand>
        <name>Zn(2+)</name>
        <dbReference type="ChEBI" id="CHEBI:29105"/>
        <label>2</label>
    </ligand>
</feature>
<dbReference type="Gene3D" id="3.40.50.300">
    <property type="entry name" value="P-loop containing nucleotide triphosphate hydrolases"/>
    <property type="match status" value="1"/>
</dbReference>